<accession>A0ABS1U9K8</accession>
<protein>
    <recommendedName>
        <fullName evidence="3">FCD domain-containing protein</fullName>
    </recommendedName>
</protein>
<evidence type="ECO:0000313" key="2">
    <source>
        <dbReference type="Proteomes" id="UP000660885"/>
    </source>
</evidence>
<dbReference type="EMBL" id="JAETWB010000017">
    <property type="protein sequence ID" value="MBL6080800.1"/>
    <property type="molecule type" value="Genomic_DNA"/>
</dbReference>
<gene>
    <name evidence="1" type="ORF">JMJ56_22555</name>
</gene>
<name>A0ABS1U9K8_9PROT</name>
<comment type="caution">
    <text evidence="1">The sequence shown here is derived from an EMBL/GenBank/DDBJ whole genome shotgun (WGS) entry which is preliminary data.</text>
</comment>
<proteinExistence type="predicted"/>
<sequence length="114" mass="12758">MNGNHSLLRSEAFNEAFDAFEDAFLKALTTPNPFVFEMHDTVLRALRGMCDEDAVARLREAELSLLQHASGERPLHSSEAERLIIALNSRDAEAVQNAVRRHGLSLARHAHHAF</sequence>
<dbReference type="Proteomes" id="UP000660885">
    <property type="component" value="Unassembled WGS sequence"/>
</dbReference>
<evidence type="ECO:0000313" key="1">
    <source>
        <dbReference type="EMBL" id="MBL6080800.1"/>
    </source>
</evidence>
<reference evidence="1 2" key="1">
    <citation type="submission" date="2021-01" db="EMBL/GenBank/DDBJ databases">
        <title>Belnapia mucosa sp. nov. and Belnapia arida sp. nov., isolated from the Tabernas Desert (Almeria, Spain).</title>
        <authorList>
            <person name="Molina-Menor E."/>
            <person name="Vidal-Verdu A."/>
            <person name="Calonge A."/>
            <person name="Satari L."/>
            <person name="Pereto J."/>
            <person name="Porcar M."/>
        </authorList>
    </citation>
    <scope>NUCLEOTIDE SEQUENCE [LARGE SCALE GENOMIC DNA]</scope>
    <source>
        <strain evidence="1 2">T18</strain>
    </source>
</reference>
<keyword evidence="2" id="KW-1185">Reference proteome</keyword>
<organism evidence="1 2">
    <name type="scientific">Belnapia arida</name>
    <dbReference type="NCBI Taxonomy" id="2804533"/>
    <lineage>
        <taxon>Bacteria</taxon>
        <taxon>Pseudomonadati</taxon>
        <taxon>Pseudomonadota</taxon>
        <taxon>Alphaproteobacteria</taxon>
        <taxon>Acetobacterales</taxon>
        <taxon>Roseomonadaceae</taxon>
        <taxon>Belnapia</taxon>
    </lineage>
</organism>
<evidence type="ECO:0008006" key="3">
    <source>
        <dbReference type="Google" id="ProtNLM"/>
    </source>
</evidence>